<dbReference type="PANTHER" id="PTHR42866">
    <property type="entry name" value="3-DEOXY-MANNO-OCTULOSONATE CYTIDYLYLTRANSFERASE"/>
    <property type="match status" value="1"/>
</dbReference>
<accession>A0A3B0SL14</accession>
<dbReference type="AlphaFoldDB" id="A0A3B0SL14"/>
<dbReference type="GO" id="GO:0005829">
    <property type="term" value="C:cytosol"/>
    <property type="evidence" value="ECO:0007669"/>
    <property type="project" value="TreeGrafter"/>
</dbReference>
<dbReference type="InterPro" id="IPR003329">
    <property type="entry name" value="Cytidylyl_trans"/>
</dbReference>
<evidence type="ECO:0000313" key="1">
    <source>
        <dbReference type="EMBL" id="VAV97073.1"/>
    </source>
</evidence>
<dbReference type="PANTHER" id="PTHR42866:SF1">
    <property type="entry name" value="SPORE COAT POLYSACCHARIDE BIOSYNTHESIS PROTEIN SPSF"/>
    <property type="match status" value="1"/>
</dbReference>
<name>A0A3B0SL14_9ZZZZ</name>
<dbReference type="SUPFAM" id="SSF53448">
    <property type="entry name" value="Nucleotide-diphospho-sugar transferases"/>
    <property type="match status" value="1"/>
</dbReference>
<dbReference type="EMBL" id="UOEJ01000084">
    <property type="protein sequence ID" value="VAV97073.1"/>
    <property type="molecule type" value="Genomic_DNA"/>
</dbReference>
<protein>
    <recommendedName>
        <fullName evidence="2">3-deoxy-manno-octulosonate cytidylyltransferase</fullName>
    </recommendedName>
</protein>
<reference evidence="1" key="1">
    <citation type="submission" date="2018-06" db="EMBL/GenBank/DDBJ databases">
        <authorList>
            <person name="Zhirakovskaya E."/>
        </authorList>
    </citation>
    <scope>NUCLEOTIDE SEQUENCE</scope>
</reference>
<organism evidence="1">
    <name type="scientific">hydrothermal vent metagenome</name>
    <dbReference type="NCBI Taxonomy" id="652676"/>
    <lineage>
        <taxon>unclassified sequences</taxon>
        <taxon>metagenomes</taxon>
        <taxon>ecological metagenomes</taxon>
    </lineage>
</organism>
<gene>
    <name evidence="1" type="ORF">MNBD_ALPHA01-1393</name>
</gene>
<evidence type="ECO:0008006" key="2">
    <source>
        <dbReference type="Google" id="ProtNLM"/>
    </source>
</evidence>
<dbReference type="Gene3D" id="3.90.550.10">
    <property type="entry name" value="Spore Coat Polysaccharide Biosynthesis Protein SpsA, Chain A"/>
    <property type="match status" value="1"/>
</dbReference>
<dbReference type="CDD" id="cd02518">
    <property type="entry name" value="GT2_SpsF"/>
    <property type="match status" value="1"/>
</dbReference>
<dbReference type="Pfam" id="PF02348">
    <property type="entry name" value="CTP_transf_3"/>
    <property type="match status" value="1"/>
</dbReference>
<proteinExistence type="predicted"/>
<sequence length="253" mass="28211">MTDKPRIVATIEARMTSTRLPGKILMSCLGKTMLEHMTGRVKHAGMLDDIIVATTINAADDVIIAEAGRLGIKYYRGSEENVMSRVLEAAESHRADIIVELTGDCPLIDPALIDGAVQEYLVSGVDYVSNLKIEDFEQGLSHPLGYAVQVFSTELLADACSRTRDPLDREHVSRYFYRTPDRYSLKYLPTPKAQRGPNMSVTLDTPEDYQVICSVLKALDPVNPDFTIEDVVEYLTAHPEICQINQNISQHRV</sequence>
<dbReference type="InterPro" id="IPR029044">
    <property type="entry name" value="Nucleotide-diphossugar_trans"/>
</dbReference>